<proteinExistence type="predicted"/>
<comment type="caution">
    <text evidence="2">The sequence shown here is derived from an EMBL/GenBank/DDBJ whole genome shotgun (WGS) entry which is preliminary data.</text>
</comment>
<keyword evidence="4" id="KW-1185">Reference proteome</keyword>
<dbReference type="CDD" id="cd04301">
    <property type="entry name" value="NAT_SF"/>
    <property type="match status" value="1"/>
</dbReference>
<dbReference type="EMBL" id="JACICE010000001">
    <property type="protein sequence ID" value="MBB3774179.1"/>
    <property type="molecule type" value="Genomic_DNA"/>
</dbReference>
<protein>
    <recommendedName>
        <fullName evidence="5">GNAT family N-acetyltransferase</fullName>
    </recommendedName>
</protein>
<evidence type="ECO:0000313" key="4">
    <source>
        <dbReference type="Proteomes" id="UP000548685"/>
    </source>
</evidence>
<reference evidence="2 3" key="1">
    <citation type="submission" date="2019-12" db="EMBL/GenBank/DDBJ databases">
        <title>Genomic-based taxomic classification of the family Erythrobacteraceae.</title>
        <authorList>
            <person name="Xu L."/>
        </authorList>
    </citation>
    <scope>NUCLEOTIDE SEQUENCE [LARGE SCALE GENOMIC DNA]</scope>
    <source>
        <strain evidence="2 3">JCM 10282</strain>
    </source>
</reference>
<evidence type="ECO:0000313" key="3">
    <source>
        <dbReference type="Proteomes" id="UP000430021"/>
    </source>
</evidence>
<dbReference type="OrthoDB" id="62581at2"/>
<dbReference type="InterPro" id="IPR016181">
    <property type="entry name" value="Acyl_CoA_acyltransferase"/>
</dbReference>
<name>A0A6I4UL76_9SPHN</name>
<dbReference type="AlphaFoldDB" id="A0A6I4UL76"/>
<gene>
    <name evidence="1" type="ORF">FHS52_000122</name>
    <name evidence="2" type="ORF">GRI59_05985</name>
</gene>
<evidence type="ECO:0008006" key="5">
    <source>
        <dbReference type="Google" id="ProtNLM"/>
    </source>
</evidence>
<dbReference type="Gene3D" id="3.40.630.30">
    <property type="match status" value="1"/>
</dbReference>
<evidence type="ECO:0000313" key="1">
    <source>
        <dbReference type="EMBL" id="MBB3774179.1"/>
    </source>
</evidence>
<dbReference type="Proteomes" id="UP000548685">
    <property type="component" value="Unassembled WGS sequence"/>
</dbReference>
<sequence length="274" mass="29330">MSDFDEMRAPGASLRFYEHGPAWDGAAAVALGALAFDNPEAGAALLRKALARADGRPVLAPMDGDTWHAYRTVVESDGSPPFLMEPAAQPHVAEALALAGFEAVAHYASTRMALDTPQAEPAPVAGITVATWDGTDAQPLLEQVFALAGGSFADKQFFKPITREGFLGLYLPLLPLLDPRLVFLARDERGAIVGFLLGFRDPAVPSRAVLKTYAGTRRGVGHLLAHHFHEAARGLGCTHVVHALMHSDNVSLVRSGQHGAEVFRRYALFGHRPA</sequence>
<dbReference type="RefSeq" id="WP_160760235.1">
    <property type="nucleotide sequence ID" value="NZ_BAAADZ010000002.1"/>
</dbReference>
<evidence type="ECO:0000313" key="2">
    <source>
        <dbReference type="EMBL" id="MXP38163.1"/>
    </source>
</evidence>
<organism evidence="2 3">
    <name type="scientific">Erythrobacter ramosus</name>
    <dbReference type="NCBI Taxonomy" id="35811"/>
    <lineage>
        <taxon>Bacteria</taxon>
        <taxon>Pseudomonadati</taxon>
        <taxon>Pseudomonadota</taxon>
        <taxon>Alphaproteobacteria</taxon>
        <taxon>Sphingomonadales</taxon>
        <taxon>Erythrobacteraceae</taxon>
        <taxon>Erythrobacter/Porphyrobacter group</taxon>
        <taxon>Erythrobacter</taxon>
    </lineage>
</organism>
<dbReference type="EMBL" id="WTYB01000001">
    <property type="protein sequence ID" value="MXP38163.1"/>
    <property type="molecule type" value="Genomic_DNA"/>
</dbReference>
<dbReference type="SUPFAM" id="SSF55729">
    <property type="entry name" value="Acyl-CoA N-acyltransferases (Nat)"/>
    <property type="match status" value="1"/>
</dbReference>
<reference evidence="1 4" key="2">
    <citation type="submission" date="2020-08" db="EMBL/GenBank/DDBJ databases">
        <title>Genomic Encyclopedia of Type Strains, Phase IV (KMG-IV): sequencing the most valuable type-strain genomes for metagenomic binning, comparative biology and taxonomic classification.</title>
        <authorList>
            <person name="Goeker M."/>
        </authorList>
    </citation>
    <scope>NUCLEOTIDE SEQUENCE [LARGE SCALE GENOMIC DNA]</scope>
    <source>
        <strain evidence="1 4">DSM 8510</strain>
    </source>
</reference>
<dbReference type="Proteomes" id="UP000430021">
    <property type="component" value="Unassembled WGS sequence"/>
</dbReference>
<accession>A0A6I4UL76</accession>